<dbReference type="Pfam" id="PF05942">
    <property type="entry name" value="PaREP1"/>
    <property type="match status" value="1"/>
</dbReference>
<dbReference type="Proteomes" id="UP000245638">
    <property type="component" value="Unassembled WGS sequence"/>
</dbReference>
<dbReference type="OMA" id="YAKGDLP"/>
<proteinExistence type="predicted"/>
<dbReference type="Gene3D" id="1.20.120.330">
    <property type="entry name" value="Nucleotidyltransferases domain 2"/>
    <property type="match status" value="1"/>
</dbReference>
<name>A0A2T9X3M0_9CREN</name>
<organism evidence="1 2">
    <name type="scientific">Acidianus hospitalis</name>
    <dbReference type="NCBI Taxonomy" id="563177"/>
    <lineage>
        <taxon>Archaea</taxon>
        <taxon>Thermoproteota</taxon>
        <taxon>Thermoprotei</taxon>
        <taxon>Sulfolobales</taxon>
        <taxon>Sulfolobaceae</taxon>
        <taxon>Acidianus</taxon>
    </lineage>
</organism>
<dbReference type="EMBL" id="QEFD01000191">
    <property type="protein sequence ID" value="PVU74688.1"/>
    <property type="molecule type" value="Genomic_DNA"/>
</dbReference>
<dbReference type="PANTHER" id="PTHR34237:SF1">
    <property type="entry name" value="PAREP8"/>
    <property type="match status" value="1"/>
</dbReference>
<reference evidence="1 2" key="1">
    <citation type="journal article" date="2015" name="Appl. Environ. Microbiol.">
        <title>Nanoarchaeota, Their Sulfolobales Host, and Nanoarchaeota Virus Distribution across Yellowstone National Park Hot Springs.</title>
        <authorList>
            <person name="Munson-McGee J.H."/>
            <person name="Field E.K."/>
            <person name="Bateson M."/>
            <person name="Rooney C."/>
            <person name="Stepanauskas R."/>
            <person name="Young M.J."/>
        </authorList>
    </citation>
    <scope>NUCLEOTIDE SEQUENCE [LARGE SCALE GENOMIC DNA]</scope>
    <source>
        <strain evidence="1">SCGC AC-742_N10</strain>
    </source>
</reference>
<dbReference type="AlphaFoldDB" id="A0A2T9X3M0"/>
<accession>A0A2T9X3M0</accession>
<dbReference type="PANTHER" id="PTHR34237">
    <property type="entry name" value="PAREP8-RELATED"/>
    <property type="match status" value="1"/>
</dbReference>
<gene>
    <name evidence="1" type="ORF">DDW13_06460</name>
</gene>
<comment type="caution">
    <text evidence="1">The sequence shown here is derived from an EMBL/GenBank/DDBJ whole genome shotgun (WGS) entry which is preliminary data.</text>
</comment>
<dbReference type="RefSeq" id="WP_013776782.1">
    <property type="nucleotide sequence ID" value="NC_015518.1"/>
</dbReference>
<sequence length="155" mass="18122">MQVPKQIEDILKKEALQKGIDEEVLLLDKLTRDLDPEVKVNLYKEKSTELLEEAKKYLEKKDFIQASEKAWGACASIVKAYAEKRGLEHYRHRQLEEIMSKIISAERSKELLSGWSICLRLHSNFYEGFMTEEDVKISLEEVEKFVKDMIKLLTT</sequence>
<dbReference type="InterPro" id="IPR010268">
    <property type="entry name" value="PaREP1"/>
</dbReference>
<evidence type="ECO:0000313" key="1">
    <source>
        <dbReference type="EMBL" id="PVU74688.1"/>
    </source>
</evidence>
<evidence type="ECO:0008006" key="3">
    <source>
        <dbReference type="Google" id="ProtNLM"/>
    </source>
</evidence>
<evidence type="ECO:0000313" key="2">
    <source>
        <dbReference type="Proteomes" id="UP000245638"/>
    </source>
</evidence>
<protein>
    <recommendedName>
        <fullName evidence="3">HEPN domain-containing protein</fullName>
    </recommendedName>
</protein>